<protein>
    <submittedName>
        <fullName evidence="2">Uncharacterized protein</fullName>
    </submittedName>
</protein>
<feature type="compositionally biased region" description="Basic and acidic residues" evidence="1">
    <location>
        <begin position="118"/>
        <end position="129"/>
    </location>
</feature>
<keyword evidence="3" id="KW-1185">Reference proteome</keyword>
<comment type="caution">
    <text evidence="2">The sequence shown here is derived from an EMBL/GenBank/DDBJ whole genome shotgun (WGS) entry which is preliminary data.</text>
</comment>
<dbReference type="Proteomes" id="UP001498421">
    <property type="component" value="Unassembled WGS sequence"/>
</dbReference>
<evidence type="ECO:0000313" key="3">
    <source>
        <dbReference type="Proteomes" id="UP001498421"/>
    </source>
</evidence>
<evidence type="ECO:0000313" key="2">
    <source>
        <dbReference type="EMBL" id="KAK7426734.1"/>
    </source>
</evidence>
<accession>A0ABR1I0E6</accession>
<dbReference type="EMBL" id="JAZAVK010000062">
    <property type="protein sequence ID" value="KAK7426734.1"/>
    <property type="molecule type" value="Genomic_DNA"/>
</dbReference>
<reference evidence="2 3" key="1">
    <citation type="journal article" date="2025" name="Microbiol. Resour. Announc.">
        <title>Draft genome sequences for Neonectria magnoliae and Neonectria punicea, canker pathogens of Liriodendron tulipifera and Acer saccharum in West Virginia.</title>
        <authorList>
            <person name="Petronek H.M."/>
            <person name="Kasson M.T."/>
            <person name="Metheny A.M."/>
            <person name="Stauder C.M."/>
            <person name="Lovett B."/>
            <person name="Lynch S.C."/>
            <person name="Garnas J.R."/>
            <person name="Kasson L.R."/>
            <person name="Stajich J.E."/>
        </authorList>
    </citation>
    <scope>NUCLEOTIDE SEQUENCE [LARGE SCALE GENOMIC DNA]</scope>
    <source>
        <strain evidence="2 3">NRRL 64651</strain>
    </source>
</reference>
<organism evidence="2 3">
    <name type="scientific">Neonectria magnoliae</name>
    <dbReference type="NCBI Taxonomy" id="2732573"/>
    <lineage>
        <taxon>Eukaryota</taxon>
        <taxon>Fungi</taxon>
        <taxon>Dikarya</taxon>
        <taxon>Ascomycota</taxon>
        <taxon>Pezizomycotina</taxon>
        <taxon>Sordariomycetes</taxon>
        <taxon>Hypocreomycetidae</taxon>
        <taxon>Hypocreales</taxon>
        <taxon>Nectriaceae</taxon>
        <taxon>Neonectria</taxon>
    </lineage>
</organism>
<sequence length="213" mass="23133">MDRVNGLLPWCLQCLMATKVKVVPVAVLLGILGVTSDSAATSGHTVAVAVAVFLAYFKMIPIVKSNEYLLKIEGSYSVLQLSVILNFTNMRSSELKVKMDVYLLAFSRKWKGKGKKAANKDKGARKPEAEDPAITMEEGRSHAWQKTAPSSPCLKGRHSPVNWPSFPSTSIEYPLISTPIDFAKGGCVPRGVGPLSRAGHIEQSFLLQSLVFG</sequence>
<proteinExistence type="predicted"/>
<gene>
    <name evidence="2" type="ORF">QQZ08_006770</name>
</gene>
<feature type="region of interest" description="Disordered" evidence="1">
    <location>
        <begin position="116"/>
        <end position="157"/>
    </location>
</feature>
<name>A0ABR1I0E6_9HYPO</name>
<evidence type="ECO:0000256" key="1">
    <source>
        <dbReference type="SAM" id="MobiDB-lite"/>
    </source>
</evidence>